<accession>A0AC58GS82</accession>
<dbReference type="Proteomes" id="UP000000437">
    <property type="component" value="Chromosome 11"/>
</dbReference>
<reference evidence="2" key="1">
    <citation type="submission" date="2025-08" db="UniProtKB">
        <authorList>
            <consortium name="RefSeq"/>
        </authorList>
    </citation>
    <scope>IDENTIFICATION</scope>
    <source>
        <strain evidence="2">Tuebingen</strain>
        <tissue evidence="2">Fibroblasts and whole tissue</tissue>
    </source>
</reference>
<organism evidence="1 2">
    <name type="scientific">Danio rerio</name>
    <name type="common">Zebrafish</name>
    <name type="synonym">Brachydanio rerio</name>
    <dbReference type="NCBI Taxonomy" id="7955"/>
    <lineage>
        <taxon>Eukaryota</taxon>
        <taxon>Metazoa</taxon>
        <taxon>Chordata</taxon>
        <taxon>Craniata</taxon>
        <taxon>Vertebrata</taxon>
        <taxon>Euteleostomi</taxon>
        <taxon>Actinopterygii</taxon>
        <taxon>Neopterygii</taxon>
        <taxon>Teleostei</taxon>
        <taxon>Ostariophysi</taxon>
        <taxon>Cypriniformes</taxon>
        <taxon>Danionidae</taxon>
        <taxon>Danioninae</taxon>
        <taxon>Danio</taxon>
    </lineage>
</organism>
<proteinExistence type="predicted"/>
<dbReference type="RefSeq" id="XP_073772588.1">
    <property type="nucleotide sequence ID" value="XM_073916487.1"/>
</dbReference>
<evidence type="ECO:0000313" key="1">
    <source>
        <dbReference type="Proteomes" id="UP000000437"/>
    </source>
</evidence>
<evidence type="ECO:0000313" key="2">
    <source>
        <dbReference type="RefSeq" id="XP_073772588.1"/>
    </source>
</evidence>
<protein>
    <submittedName>
        <fullName evidence="2">Uncharacterized protein</fullName>
    </submittedName>
</protein>
<gene>
    <name evidence="2" type="primary">LOC141376548</name>
</gene>
<name>A0AC58GS82_DANRE</name>
<sequence length="495" mass="56683">MARRTFILRCKRTLNECTRNLTEDSGPNVFQLNIVRLETMQRSLQWARGRLIDVTSADQLLGDLAEYIADVNTHSQHEQQPRSSYHAPLTCSGGRGAPHYRITREQLTFLKSCGFTYRSMAEILQVSIATVKRRMKRFNLNRSLSYSVASDDALDDMIRDIVAGNDQLGSEAVRAHLRADGVRVQRHRIRRSLARINPTAAALRAMSQRPQRRLYRVAGPNSLWHLDGNHKLIRWRIVIHGGIDGYSRLIVFLRASNNNRSSTVLDCFLNAVARYGVPSRVRTDHGGENNAVCVMMNIFRGLDRGSAIRGRSTHNQRIERLWGDMWRGLTNVYHNLFHFLESEGIVDIDNEMHLWVLHYVYLPRINRDLTAFIRRWNNHGLRTERHQTPMQIFVRGCLERQGQSSTAMQGIFSRAAQPADGTDAPTEQEQSTSQVQGAAMVDWPERVTVPQNNYTVDNETLEQLAAQFDPLGGEQRQLGMDMFCNVLSFLMTRRQ</sequence>
<keyword evidence="1" id="KW-1185">Reference proteome</keyword>